<dbReference type="SUPFAM" id="SSF53383">
    <property type="entry name" value="PLP-dependent transferases"/>
    <property type="match status" value="1"/>
</dbReference>
<dbReference type="GO" id="GO:0030170">
    <property type="term" value="F:pyridoxal phosphate binding"/>
    <property type="evidence" value="ECO:0007669"/>
    <property type="project" value="InterPro"/>
</dbReference>
<dbReference type="PATRIC" id="fig|1140003.3.peg.1092"/>
<evidence type="ECO:0000256" key="1">
    <source>
        <dbReference type="ARBA" id="ARBA00001933"/>
    </source>
</evidence>
<comment type="cofactor">
    <cofactor evidence="1 6">
        <name>pyridoxal 5'-phosphate</name>
        <dbReference type="ChEBI" id="CHEBI:597326"/>
    </cofactor>
</comment>
<evidence type="ECO:0000313" key="9">
    <source>
        <dbReference type="Proteomes" id="UP000015961"/>
    </source>
</evidence>
<keyword evidence="3 6" id="KW-0032">Aminotransferase</keyword>
<dbReference type="CDD" id="cd00609">
    <property type="entry name" value="AAT_like"/>
    <property type="match status" value="1"/>
</dbReference>
<keyword evidence="9" id="KW-1185">Reference proteome</keyword>
<accession>S0NR84</accession>
<dbReference type="EMBL" id="ASWO01000005">
    <property type="protein sequence ID" value="EOT83819.1"/>
    <property type="molecule type" value="Genomic_DNA"/>
</dbReference>
<dbReference type="RefSeq" id="WP_016185586.1">
    <property type="nucleotide sequence ID" value="NZ_ASWO01000005.1"/>
</dbReference>
<comment type="caution">
    <text evidence="8">The sequence shown here is derived from an EMBL/GenBank/DDBJ whole genome shotgun (WGS) entry which is preliminary data.</text>
</comment>
<dbReference type="OrthoDB" id="9802328at2"/>
<dbReference type="InterPro" id="IPR004838">
    <property type="entry name" value="NHTrfase_class1_PyrdxlP-BS"/>
</dbReference>
<dbReference type="GO" id="GO:0006520">
    <property type="term" value="P:amino acid metabolic process"/>
    <property type="evidence" value="ECO:0007669"/>
    <property type="project" value="InterPro"/>
</dbReference>
<protein>
    <recommendedName>
        <fullName evidence="6">Aminotransferase</fullName>
        <ecNumber evidence="6">2.6.1.-</ecNumber>
    </recommendedName>
</protein>
<dbReference type="STRING" id="1140003.OMY_01134"/>
<evidence type="ECO:0000313" key="8">
    <source>
        <dbReference type="EMBL" id="EOT83819.1"/>
    </source>
</evidence>
<evidence type="ECO:0000256" key="5">
    <source>
        <dbReference type="ARBA" id="ARBA00022898"/>
    </source>
</evidence>
<dbReference type="InterPro" id="IPR015422">
    <property type="entry name" value="PyrdxlP-dep_Trfase_small"/>
</dbReference>
<dbReference type="Gene3D" id="3.90.1150.10">
    <property type="entry name" value="Aspartate Aminotransferase, domain 1"/>
    <property type="match status" value="1"/>
</dbReference>
<dbReference type="EC" id="2.6.1.-" evidence="6"/>
<dbReference type="InterPro" id="IPR015421">
    <property type="entry name" value="PyrdxlP-dep_Trfase_major"/>
</dbReference>
<dbReference type="FunFam" id="3.40.640.10:FF:000033">
    <property type="entry name" value="Aspartate aminotransferase"/>
    <property type="match status" value="1"/>
</dbReference>
<evidence type="ECO:0000259" key="7">
    <source>
        <dbReference type="Pfam" id="PF00155"/>
    </source>
</evidence>
<dbReference type="PROSITE" id="PS00105">
    <property type="entry name" value="AA_TRANSFER_CLASS_1"/>
    <property type="match status" value="1"/>
</dbReference>
<dbReference type="GO" id="GO:0008483">
    <property type="term" value="F:transaminase activity"/>
    <property type="evidence" value="ECO:0007669"/>
    <property type="project" value="UniProtKB-KW"/>
</dbReference>
<evidence type="ECO:0000256" key="3">
    <source>
        <dbReference type="ARBA" id="ARBA00022576"/>
    </source>
</evidence>
<proteinExistence type="inferred from homology"/>
<reference evidence="8 9" key="1">
    <citation type="submission" date="2013-03" db="EMBL/GenBank/DDBJ databases">
        <title>The Genome Sequence of Enterococcus sulfureus ATCC_49903 (PacBio/Illumina hybrid assembly).</title>
        <authorList>
            <consortium name="The Broad Institute Genomics Platform"/>
            <consortium name="The Broad Institute Genome Sequencing Center for Infectious Disease"/>
            <person name="Earl A."/>
            <person name="Russ C."/>
            <person name="Gilmore M."/>
            <person name="Surin D."/>
            <person name="Walker B."/>
            <person name="Young S."/>
            <person name="Zeng Q."/>
            <person name="Gargeya S."/>
            <person name="Fitzgerald M."/>
            <person name="Haas B."/>
            <person name="Abouelleil A."/>
            <person name="Allen A.W."/>
            <person name="Alvarado L."/>
            <person name="Arachchi H.M."/>
            <person name="Berlin A.M."/>
            <person name="Chapman S.B."/>
            <person name="Gainer-Dewar J."/>
            <person name="Goldberg J."/>
            <person name="Griggs A."/>
            <person name="Gujja S."/>
            <person name="Hansen M."/>
            <person name="Howarth C."/>
            <person name="Imamovic A."/>
            <person name="Ireland A."/>
            <person name="Larimer J."/>
            <person name="McCowan C."/>
            <person name="Murphy C."/>
            <person name="Pearson M."/>
            <person name="Poon T.W."/>
            <person name="Priest M."/>
            <person name="Roberts A."/>
            <person name="Saif S."/>
            <person name="Shea T."/>
            <person name="Sisk P."/>
            <person name="Sykes S."/>
            <person name="Wortman J."/>
            <person name="Nusbaum C."/>
            <person name="Birren B."/>
        </authorList>
    </citation>
    <scope>NUCLEOTIDE SEQUENCE [LARGE SCALE GENOMIC DNA]</scope>
    <source>
        <strain evidence="8 9">ATCC 49903</strain>
    </source>
</reference>
<sequence length="382" mass="42719">MDQTRVAKRFQTPDENLLMDIGILAKQTSGLIDLSIGDPDLNTEAAIIEYAMNAAKEGHTHYTLSDGSEEFRQAVADFYQRTYQMPVDKNQVRATVGVSHGLYLALMAILDPGDEVIIHEPYFSPYKDQVELAEGVPVIVPTYEKDGFQLDPEILAQAITPKTKAIILNNPNNPTGAVFSEATCQAIADLAIQHDLFILSDEIYEAFSFDQPFYPMATFAPEHTITFSGFSKAFAMTGWRIGYMISPVFVNDVARYLNENISYSANALSQQGAIYALEHAEEIIPSVVKIFKERLAYVESRVAQHPRLEMNPVKGTMYAYINVKKTKMNALEFTKVLLEEAKVLVIPGDAFSETKPTTHIRIAVTQDIEQLKEAFDRIDQCV</sequence>
<name>S0NR84_9ENTE</name>
<gene>
    <name evidence="8" type="ORF">I573_01544</name>
</gene>
<organism evidence="8 9">
    <name type="scientific">Enterococcus sulfureus ATCC 49903</name>
    <dbReference type="NCBI Taxonomy" id="1140003"/>
    <lineage>
        <taxon>Bacteria</taxon>
        <taxon>Bacillati</taxon>
        <taxon>Bacillota</taxon>
        <taxon>Bacilli</taxon>
        <taxon>Lactobacillales</taxon>
        <taxon>Enterococcaceae</taxon>
        <taxon>Enterococcus</taxon>
    </lineage>
</organism>
<dbReference type="AlphaFoldDB" id="S0NR84"/>
<keyword evidence="4 6" id="KW-0808">Transferase</keyword>
<dbReference type="PANTHER" id="PTHR46383:SF2">
    <property type="entry name" value="AMINOTRANSFERASE"/>
    <property type="match status" value="1"/>
</dbReference>
<dbReference type="InterPro" id="IPR015424">
    <property type="entry name" value="PyrdxlP-dep_Trfase"/>
</dbReference>
<dbReference type="Pfam" id="PF00155">
    <property type="entry name" value="Aminotran_1_2"/>
    <property type="match status" value="1"/>
</dbReference>
<evidence type="ECO:0000256" key="4">
    <source>
        <dbReference type="ARBA" id="ARBA00022679"/>
    </source>
</evidence>
<comment type="similarity">
    <text evidence="2 6">Belongs to the class-I pyridoxal-phosphate-dependent aminotransferase family.</text>
</comment>
<dbReference type="InterPro" id="IPR050596">
    <property type="entry name" value="AspAT/PAT-like"/>
</dbReference>
<dbReference type="Proteomes" id="UP000015961">
    <property type="component" value="Unassembled WGS sequence"/>
</dbReference>
<dbReference type="Gene3D" id="3.40.640.10">
    <property type="entry name" value="Type I PLP-dependent aspartate aminotransferase-like (Major domain)"/>
    <property type="match status" value="1"/>
</dbReference>
<dbReference type="PANTHER" id="PTHR46383">
    <property type="entry name" value="ASPARTATE AMINOTRANSFERASE"/>
    <property type="match status" value="1"/>
</dbReference>
<keyword evidence="5" id="KW-0663">Pyridoxal phosphate</keyword>
<evidence type="ECO:0000256" key="6">
    <source>
        <dbReference type="RuleBase" id="RU000481"/>
    </source>
</evidence>
<dbReference type="InterPro" id="IPR004839">
    <property type="entry name" value="Aminotransferase_I/II_large"/>
</dbReference>
<dbReference type="eggNOG" id="COG0436">
    <property type="taxonomic scope" value="Bacteria"/>
</dbReference>
<feature type="domain" description="Aminotransferase class I/classII large" evidence="7">
    <location>
        <begin position="31"/>
        <end position="378"/>
    </location>
</feature>
<evidence type="ECO:0000256" key="2">
    <source>
        <dbReference type="ARBA" id="ARBA00007441"/>
    </source>
</evidence>